<dbReference type="eggNOG" id="COG0375">
    <property type="taxonomic scope" value="Bacteria"/>
</dbReference>
<dbReference type="AlphaFoldDB" id="A0A0V8M2T9"/>
<keyword evidence="3 5" id="KW-0479">Metal-binding</keyword>
<evidence type="ECO:0000256" key="1">
    <source>
        <dbReference type="ARBA" id="ARBA00010748"/>
    </source>
</evidence>
<sequence>MHELSITEELLKTIVAKAEEAKARKISRINLVIGEYAGVVEDSVKMCFDILSQDTMAKGALLEFKRIPAEFRCRLCGHTFPSGQHALVCPKCQGWNAEVIAGNEFFIESIEVDDESQSS</sequence>
<evidence type="ECO:0000256" key="2">
    <source>
        <dbReference type="ARBA" id="ARBA00022596"/>
    </source>
</evidence>
<evidence type="ECO:0000313" key="7">
    <source>
        <dbReference type="EMBL" id="KSV17929.1"/>
    </source>
</evidence>
<dbReference type="InterPro" id="IPR000688">
    <property type="entry name" value="HypA/HybF"/>
</dbReference>
<dbReference type="EMBL" id="JGYD01000018">
    <property type="protein sequence ID" value="KSV17929.1"/>
    <property type="molecule type" value="Genomic_DNA"/>
</dbReference>
<evidence type="ECO:0000313" key="9">
    <source>
        <dbReference type="Proteomes" id="UP000053577"/>
    </source>
</evidence>
<dbReference type="SMR" id="A0A0V8M2T9"/>
<dbReference type="HAMAP" id="MF_00213">
    <property type="entry name" value="HypA_HybF"/>
    <property type="match status" value="1"/>
</dbReference>
<dbReference type="EMBL" id="CP141531">
    <property type="protein sequence ID" value="WRO07146.1"/>
    <property type="molecule type" value="Genomic_DNA"/>
</dbReference>
<protein>
    <recommendedName>
        <fullName evidence="5">Hydrogenase maturation factor HypA</fullName>
    </recommendedName>
</protein>
<dbReference type="PIRSF" id="PIRSF004761">
    <property type="entry name" value="Hydrgn_mat_HypA"/>
    <property type="match status" value="1"/>
</dbReference>
<feature type="binding site" evidence="5">
    <location>
        <position position="2"/>
    </location>
    <ligand>
        <name>Ni(2+)</name>
        <dbReference type="ChEBI" id="CHEBI:49786"/>
    </ligand>
</feature>
<feature type="binding site" evidence="5">
    <location>
        <position position="76"/>
    </location>
    <ligand>
        <name>Zn(2+)</name>
        <dbReference type="ChEBI" id="CHEBI:29105"/>
    </ligand>
</feature>
<feature type="binding site" evidence="5">
    <location>
        <position position="73"/>
    </location>
    <ligand>
        <name>Zn(2+)</name>
        <dbReference type="ChEBI" id="CHEBI:29105"/>
    </ligand>
</feature>
<feature type="binding site" evidence="5">
    <location>
        <position position="89"/>
    </location>
    <ligand>
        <name>Zn(2+)</name>
        <dbReference type="ChEBI" id="CHEBI:29105"/>
    </ligand>
</feature>
<dbReference type="Proteomes" id="UP000218257">
    <property type="component" value="Chromosome"/>
</dbReference>
<dbReference type="GO" id="GO:0008270">
    <property type="term" value="F:zinc ion binding"/>
    <property type="evidence" value="ECO:0007669"/>
    <property type="project" value="UniProtKB-UniRule"/>
</dbReference>
<evidence type="ECO:0000256" key="5">
    <source>
        <dbReference type="HAMAP-Rule" id="MF_00213"/>
    </source>
</evidence>
<dbReference type="EMBL" id="AP017649">
    <property type="protein sequence ID" value="BAZ97826.1"/>
    <property type="molecule type" value="Genomic_DNA"/>
</dbReference>
<dbReference type="Pfam" id="PF01155">
    <property type="entry name" value="HypA"/>
    <property type="match status" value="1"/>
</dbReference>
<reference evidence="6 10" key="2">
    <citation type="journal article" date="2017" name="Sci. Rep.">
        <title>Isolation and genomic characterization of a Dehalococcoides strain suggests genomic rearrangement during culture.</title>
        <authorList>
            <person name="Yohda M."/>
            <person name="Ikegami K."/>
            <person name="Aita Y."/>
            <person name="Kitajima M."/>
            <person name="Takechi A."/>
            <person name="Iwamoto M."/>
            <person name="Fukuda T."/>
            <person name="Tamura N."/>
            <person name="Shibasaki J."/>
            <person name="Koike S."/>
            <person name="Komatsu D."/>
            <person name="Miyagi S."/>
            <person name="Nishimura M."/>
            <person name="Uchino Y."/>
            <person name="Shiroma A."/>
            <person name="Shimoji M."/>
            <person name="Tamotsu H."/>
            <person name="Ashimine N."/>
            <person name="Shinzato M."/>
            <person name="Ohki S."/>
            <person name="Nakano K."/>
            <person name="Teruya K."/>
            <person name="Satou K."/>
            <person name="Hirano T."/>
            <person name="Yagi O."/>
        </authorList>
    </citation>
    <scope>NUCLEOTIDE SEQUENCE [LARGE SCALE GENOMIC DNA]</scope>
    <source>
        <strain evidence="6 10">UCH-ATV1</strain>
    </source>
</reference>
<dbReference type="PANTHER" id="PTHR34535">
    <property type="entry name" value="HYDROGENASE MATURATION FACTOR HYPA"/>
    <property type="match status" value="1"/>
</dbReference>
<dbReference type="Gene3D" id="3.30.2320.80">
    <property type="match status" value="1"/>
</dbReference>
<dbReference type="OrthoDB" id="9800361at2"/>
<dbReference type="GeneID" id="3229241"/>
<proteinExistence type="inferred from homology"/>
<evidence type="ECO:0000313" key="10">
    <source>
        <dbReference type="Proteomes" id="UP000218257"/>
    </source>
</evidence>
<evidence type="ECO:0000313" key="6">
    <source>
        <dbReference type="EMBL" id="BAZ97826.1"/>
    </source>
</evidence>
<reference evidence="8" key="3">
    <citation type="submission" date="2023-12" db="EMBL/GenBank/DDBJ databases">
        <title>Isolation of organohalide respiring bacteria Dehalococcoides mccartyi strain GPTCE1 in groundwater collected near a chemical plant in Suzhou, China.</title>
        <authorList>
            <person name="Liu G."/>
        </authorList>
    </citation>
    <scope>NUCLEOTIDE SEQUENCE</scope>
    <source>
        <strain evidence="8">GPTCE1</strain>
    </source>
</reference>
<organism evidence="7 9">
    <name type="scientific">Dehalococcoides mccartyi</name>
    <dbReference type="NCBI Taxonomy" id="61435"/>
    <lineage>
        <taxon>Bacteria</taxon>
        <taxon>Bacillati</taxon>
        <taxon>Chloroflexota</taxon>
        <taxon>Dehalococcoidia</taxon>
        <taxon>Dehalococcoidales</taxon>
        <taxon>Dehalococcoidaceae</taxon>
        <taxon>Dehalococcoides</taxon>
    </lineage>
</organism>
<dbReference type="Proteomes" id="UP001327986">
    <property type="component" value="Chromosome"/>
</dbReference>
<evidence type="ECO:0000313" key="8">
    <source>
        <dbReference type="EMBL" id="WRO07146.1"/>
    </source>
</evidence>
<comment type="function">
    <text evidence="5">Involved in the maturation of [NiFe] hydrogenases. Required for nickel insertion into the metal center of the hydrogenase.</text>
</comment>
<dbReference type="InterPro" id="IPR020538">
    <property type="entry name" value="Hydgase_Ni_incorp_HypA/HybF_CS"/>
</dbReference>
<comment type="similarity">
    <text evidence="1 5">Belongs to the HypA/HybF family.</text>
</comment>
<dbReference type="Proteomes" id="UP000053577">
    <property type="component" value="Unassembled WGS sequence"/>
</dbReference>
<keyword evidence="2 5" id="KW-0533">Nickel</keyword>
<gene>
    <name evidence="5 8" type="primary">hypA</name>
    <name evidence="7" type="ORF">DA01_04610</name>
    <name evidence="6" type="ORF">DEHALATV1_1198</name>
    <name evidence="8" type="ORF">VLL09_07075</name>
</gene>
<feature type="binding site" evidence="5">
    <location>
        <position position="92"/>
    </location>
    <ligand>
        <name>Zn(2+)</name>
        <dbReference type="ChEBI" id="CHEBI:29105"/>
    </ligand>
</feature>
<evidence type="ECO:0000256" key="4">
    <source>
        <dbReference type="ARBA" id="ARBA00022833"/>
    </source>
</evidence>
<dbReference type="PATRIC" id="fig|243164.10.peg.1357"/>
<keyword evidence="4 5" id="KW-0862">Zinc</keyword>
<dbReference type="PROSITE" id="PS01249">
    <property type="entry name" value="HYPA"/>
    <property type="match status" value="1"/>
</dbReference>
<name>A0A0V8M2T9_9CHLR</name>
<dbReference type="GO" id="GO:0016151">
    <property type="term" value="F:nickel cation binding"/>
    <property type="evidence" value="ECO:0007669"/>
    <property type="project" value="UniProtKB-UniRule"/>
</dbReference>
<dbReference type="PANTHER" id="PTHR34535:SF3">
    <property type="entry name" value="HYDROGENASE MATURATION FACTOR HYPA"/>
    <property type="match status" value="1"/>
</dbReference>
<dbReference type="RefSeq" id="WP_010937115.1">
    <property type="nucleotide sequence ID" value="NZ_AP017649.1"/>
</dbReference>
<dbReference type="NCBIfam" id="TIGR00100">
    <property type="entry name" value="hypA"/>
    <property type="match status" value="1"/>
</dbReference>
<dbReference type="GO" id="GO:0051604">
    <property type="term" value="P:protein maturation"/>
    <property type="evidence" value="ECO:0007669"/>
    <property type="project" value="InterPro"/>
</dbReference>
<reference evidence="7 9" key="1">
    <citation type="journal article" date="2015" name="Sci. Rep.">
        <title>A comparative genomics and reductive dehalogenase gene transcription study of two chloroethene-respiring bacteria, Dehalococcoides mccartyi strains MB and 11a.</title>
        <authorList>
            <person name="Low A."/>
            <person name="Shen Z."/>
            <person name="Cheng D."/>
            <person name="Rogers M.J."/>
            <person name="Lee P.K."/>
            <person name="He J."/>
        </authorList>
    </citation>
    <scope>NUCLEOTIDE SEQUENCE [LARGE SCALE GENOMIC DNA]</scope>
    <source>
        <strain evidence="7 9">MB</strain>
    </source>
</reference>
<evidence type="ECO:0000256" key="3">
    <source>
        <dbReference type="ARBA" id="ARBA00022723"/>
    </source>
</evidence>
<accession>A0A0V8M2T9</accession>